<evidence type="ECO:0008006" key="3">
    <source>
        <dbReference type="Google" id="ProtNLM"/>
    </source>
</evidence>
<comment type="caution">
    <text evidence="1">The sequence shown here is derived from an EMBL/GenBank/DDBJ whole genome shotgun (WGS) entry which is preliminary data.</text>
</comment>
<dbReference type="AlphaFoldDB" id="A0A819C1C2"/>
<reference evidence="1" key="1">
    <citation type="submission" date="2021-02" db="EMBL/GenBank/DDBJ databases">
        <authorList>
            <person name="Nowell W R."/>
        </authorList>
    </citation>
    <scope>NUCLEOTIDE SEQUENCE</scope>
</reference>
<gene>
    <name evidence="1" type="ORF">KIK155_LOCUS32589</name>
</gene>
<proteinExistence type="predicted"/>
<sequence>MRLYNSSSMESMREMSKTMVTTFECLSIDVLFVICAYLSCADILQSFASLNRRFSTMLMQEYLWHIRIDGDSMSISMFNDFCENILKVVKYRVISLRISFNNTIGGWSLVSSALKHYQTMLLQRLHLIDIQPYEFDKLLCNRSIKKLHTLIVDITESNPFNHQFVEGAYLAKVCSSMPVLNICRLPFSFSTISHKNLPISESTPLMSLPSVFNTTYLHTLTTGVNTSRFLQQLLLCIPCIRNLSIGVADPEEIENDNCDRFSMPVTVDPRLLCNLVRLKVNCLTSMSFHRTIVLLSSVFGQLIHFSLKLKLYTSACGRFAISGDIIQQKCIDRLKPVASYALDLSFCVENDFEEKRIFNSFVKAAFFSRRRPKIIIQERNNWNIGLDYHCFALFTTPYHGTKLQTEFFSEDLQVSSLTQLNPIDLFPKANELFIEGFNGESSHHRLCNPNCSISSLVPWSLLTTIFIDGSDFISAFELEAILRMSCNVDKLRISEDNDILCSAILHDTDNLATRVNQQIKSLDMDGYTVTLSNVQYFCKLISIRLPNLKKLTFSIHDSYDGFGWHSASTRDGQIKSTKSIVNFIRCLTDDLQQLVSLRIFFFDWTFTKTPCFSYLIRRQLHESTIKRPYRLRCASGEIQLWL</sequence>
<dbReference type="Proteomes" id="UP000663865">
    <property type="component" value="Unassembled WGS sequence"/>
</dbReference>
<protein>
    <recommendedName>
        <fullName evidence="3">F-box domain-containing protein</fullName>
    </recommendedName>
</protein>
<organism evidence="1 2">
    <name type="scientific">Rotaria socialis</name>
    <dbReference type="NCBI Taxonomy" id="392032"/>
    <lineage>
        <taxon>Eukaryota</taxon>
        <taxon>Metazoa</taxon>
        <taxon>Spiralia</taxon>
        <taxon>Gnathifera</taxon>
        <taxon>Rotifera</taxon>
        <taxon>Eurotatoria</taxon>
        <taxon>Bdelloidea</taxon>
        <taxon>Philodinida</taxon>
        <taxon>Philodinidae</taxon>
        <taxon>Rotaria</taxon>
    </lineage>
</organism>
<accession>A0A819C1C2</accession>
<dbReference type="EMBL" id="CAJNYV010006136">
    <property type="protein sequence ID" value="CAF3803799.1"/>
    <property type="molecule type" value="Genomic_DNA"/>
</dbReference>
<name>A0A819C1C2_9BILA</name>
<evidence type="ECO:0000313" key="2">
    <source>
        <dbReference type="Proteomes" id="UP000663865"/>
    </source>
</evidence>
<evidence type="ECO:0000313" key="1">
    <source>
        <dbReference type="EMBL" id="CAF3803799.1"/>
    </source>
</evidence>